<dbReference type="EMBL" id="JAAAIL010001572">
    <property type="protein sequence ID" value="KAG0268023.1"/>
    <property type="molecule type" value="Genomic_DNA"/>
</dbReference>
<keyword evidence="2" id="KW-1185">Reference proteome</keyword>
<evidence type="ECO:0000313" key="2">
    <source>
        <dbReference type="Proteomes" id="UP001194580"/>
    </source>
</evidence>
<proteinExistence type="predicted"/>
<evidence type="ECO:0000313" key="1">
    <source>
        <dbReference type="EMBL" id="KAG0268023.1"/>
    </source>
</evidence>
<sequence length="103" mass="11984">MGVYTNCLRYQKIRLREGKLHPGLQNKVSWTEFKVPIWPDKDMTGRNREVVLWEDVLLFVPTAKKQLLLNNADLGFCRGTDREEQNPVRFEARPEDVIDVIGA</sequence>
<protein>
    <submittedName>
        <fullName evidence="1">Uncharacterized protein</fullName>
    </submittedName>
</protein>
<dbReference type="Proteomes" id="UP001194580">
    <property type="component" value="Unassembled WGS sequence"/>
</dbReference>
<reference evidence="1" key="1">
    <citation type="journal article" date="2020" name="Fungal Divers.">
        <title>Resolving the Mortierellaceae phylogeny through synthesis of multi-gene phylogenetics and phylogenomics.</title>
        <authorList>
            <person name="Vandepol N."/>
            <person name="Liber J."/>
            <person name="Desiro A."/>
            <person name="Na H."/>
            <person name="Kennedy M."/>
            <person name="Barry K."/>
            <person name="Grigoriev I.V."/>
            <person name="Miller A.N."/>
            <person name="O'Donnell K."/>
            <person name="Stajich J.E."/>
            <person name="Bonito G."/>
        </authorList>
    </citation>
    <scope>NUCLEOTIDE SEQUENCE</scope>
    <source>
        <strain evidence="1">NRRL 28262</strain>
    </source>
</reference>
<gene>
    <name evidence="1" type="ORF">BGZ95_002662</name>
</gene>
<accession>A0AAD4D569</accession>
<name>A0AAD4D569_9FUNG</name>
<comment type="caution">
    <text evidence="1">The sequence shown here is derived from an EMBL/GenBank/DDBJ whole genome shotgun (WGS) entry which is preliminary data.</text>
</comment>
<dbReference type="AlphaFoldDB" id="A0AAD4D569"/>
<organism evidence="1 2">
    <name type="scientific">Linnemannia exigua</name>
    <dbReference type="NCBI Taxonomy" id="604196"/>
    <lineage>
        <taxon>Eukaryota</taxon>
        <taxon>Fungi</taxon>
        <taxon>Fungi incertae sedis</taxon>
        <taxon>Mucoromycota</taxon>
        <taxon>Mortierellomycotina</taxon>
        <taxon>Mortierellomycetes</taxon>
        <taxon>Mortierellales</taxon>
        <taxon>Mortierellaceae</taxon>
        <taxon>Linnemannia</taxon>
    </lineage>
</organism>